<keyword evidence="2 7" id="KW-0813">Transport</keyword>
<dbReference type="SUPFAM" id="SSF161098">
    <property type="entry name" value="MetI-like"/>
    <property type="match status" value="1"/>
</dbReference>
<dbReference type="PANTHER" id="PTHR43386:SF1">
    <property type="entry name" value="D,D-DIPEPTIDE TRANSPORT SYSTEM PERMEASE PROTEIN DDPC-RELATED"/>
    <property type="match status" value="1"/>
</dbReference>
<organism evidence="9 10">
    <name type="scientific">Roseisolibacter agri</name>
    <dbReference type="NCBI Taxonomy" id="2014610"/>
    <lineage>
        <taxon>Bacteria</taxon>
        <taxon>Pseudomonadati</taxon>
        <taxon>Gemmatimonadota</taxon>
        <taxon>Gemmatimonadia</taxon>
        <taxon>Gemmatimonadales</taxon>
        <taxon>Gemmatimonadaceae</taxon>
        <taxon>Roseisolibacter</taxon>
    </lineage>
</organism>
<dbReference type="Pfam" id="PF00528">
    <property type="entry name" value="BPD_transp_1"/>
    <property type="match status" value="1"/>
</dbReference>
<evidence type="ECO:0000256" key="2">
    <source>
        <dbReference type="ARBA" id="ARBA00022448"/>
    </source>
</evidence>
<feature type="transmembrane region" description="Helical" evidence="7">
    <location>
        <begin position="240"/>
        <end position="262"/>
    </location>
</feature>
<dbReference type="InterPro" id="IPR000515">
    <property type="entry name" value="MetI-like"/>
</dbReference>
<feature type="transmembrane region" description="Helical" evidence="7">
    <location>
        <begin position="12"/>
        <end position="30"/>
    </location>
</feature>
<feature type="transmembrane region" description="Helical" evidence="7">
    <location>
        <begin position="111"/>
        <end position="134"/>
    </location>
</feature>
<comment type="subcellular location">
    <subcellularLocation>
        <location evidence="1 7">Cell membrane</location>
        <topology evidence="1 7">Multi-pass membrane protein</topology>
    </subcellularLocation>
</comment>
<feature type="transmembrane region" description="Helical" evidence="7">
    <location>
        <begin position="194"/>
        <end position="220"/>
    </location>
</feature>
<dbReference type="AlphaFoldDB" id="A0AA37VCG5"/>
<evidence type="ECO:0000256" key="6">
    <source>
        <dbReference type="ARBA" id="ARBA00023136"/>
    </source>
</evidence>
<dbReference type="Gene3D" id="1.10.3720.10">
    <property type="entry name" value="MetI-like"/>
    <property type="match status" value="1"/>
</dbReference>
<dbReference type="GO" id="GO:0055085">
    <property type="term" value="P:transmembrane transport"/>
    <property type="evidence" value="ECO:0007669"/>
    <property type="project" value="InterPro"/>
</dbReference>
<evidence type="ECO:0000256" key="4">
    <source>
        <dbReference type="ARBA" id="ARBA00022692"/>
    </source>
</evidence>
<feature type="transmembrane region" description="Helical" evidence="7">
    <location>
        <begin position="140"/>
        <end position="159"/>
    </location>
</feature>
<dbReference type="CDD" id="cd06261">
    <property type="entry name" value="TM_PBP2"/>
    <property type="match status" value="1"/>
</dbReference>
<evidence type="ECO:0000259" key="8">
    <source>
        <dbReference type="PROSITE" id="PS50928"/>
    </source>
</evidence>
<keyword evidence="3" id="KW-1003">Cell membrane</keyword>
<comment type="similarity">
    <text evidence="7">Belongs to the binding-protein-dependent transport system permease family.</text>
</comment>
<comment type="caution">
    <text evidence="9">The sequence shown here is derived from an EMBL/GenBank/DDBJ whole genome shotgun (WGS) entry which is preliminary data.</text>
</comment>
<reference evidence="9" key="1">
    <citation type="submission" date="2022-08" db="EMBL/GenBank/DDBJ databases">
        <title>Draft genome sequencing of Roseisolibacter agri AW1220.</title>
        <authorList>
            <person name="Tobiishi Y."/>
            <person name="Tonouchi A."/>
        </authorList>
    </citation>
    <scope>NUCLEOTIDE SEQUENCE</scope>
    <source>
        <strain evidence="9">AW1220</strain>
    </source>
</reference>
<dbReference type="PANTHER" id="PTHR43386">
    <property type="entry name" value="OLIGOPEPTIDE TRANSPORT SYSTEM PERMEASE PROTEIN APPC"/>
    <property type="match status" value="1"/>
</dbReference>
<dbReference type="Proteomes" id="UP001161325">
    <property type="component" value="Unassembled WGS sequence"/>
</dbReference>
<keyword evidence="10" id="KW-1185">Reference proteome</keyword>
<keyword evidence="5 7" id="KW-1133">Transmembrane helix</keyword>
<evidence type="ECO:0000313" key="10">
    <source>
        <dbReference type="Proteomes" id="UP001161325"/>
    </source>
</evidence>
<dbReference type="InterPro" id="IPR050366">
    <property type="entry name" value="BP-dependent_transpt_permease"/>
</dbReference>
<name>A0AA37VCG5_9BACT</name>
<dbReference type="GO" id="GO:0005886">
    <property type="term" value="C:plasma membrane"/>
    <property type="evidence" value="ECO:0007669"/>
    <property type="project" value="UniProtKB-SubCell"/>
</dbReference>
<keyword evidence="4 7" id="KW-0812">Transmembrane</keyword>
<dbReference type="InterPro" id="IPR035906">
    <property type="entry name" value="MetI-like_sf"/>
</dbReference>
<evidence type="ECO:0000256" key="7">
    <source>
        <dbReference type="RuleBase" id="RU363032"/>
    </source>
</evidence>
<accession>A0AA37VCG5</accession>
<evidence type="ECO:0000313" key="9">
    <source>
        <dbReference type="EMBL" id="GLC27643.1"/>
    </source>
</evidence>
<evidence type="ECO:0000256" key="3">
    <source>
        <dbReference type="ARBA" id="ARBA00022475"/>
    </source>
</evidence>
<feature type="transmembrane region" description="Helical" evidence="7">
    <location>
        <begin position="79"/>
        <end position="104"/>
    </location>
</feature>
<gene>
    <name evidence="9" type="ORF">rosag_41560</name>
</gene>
<proteinExistence type="inferred from homology"/>
<dbReference type="RefSeq" id="WP_284352079.1">
    <property type="nucleotide sequence ID" value="NZ_BRXS01000006.1"/>
</dbReference>
<feature type="domain" description="ABC transmembrane type-1" evidence="8">
    <location>
        <begin position="77"/>
        <end position="266"/>
    </location>
</feature>
<evidence type="ECO:0000256" key="5">
    <source>
        <dbReference type="ARBA" id="ARBA00022989"/>
    </source>
</evidence>
<dbReference type="EMBL" id="BRXS01000006">
    <property type="protein sequence ID" value="GLC27643.1"/>
    <property type="molecule type" value="Genomic_DNA"/>
</dbReference>
<keyword evidence="6 7" id="KW-0472">Membrane</keyword>
<evidence type="ECO:0000256" key="1">
    <source>
        <dbReference type="ARBA" id="ARBA00004651"/>
    </source>
</evidence>
<dbReference type="PROSITE" id="PS50928">
    <property type="entry name" value="ABC_TM1"/>
    <property type="match status" value="1"/>
</dbReference>
<protein>
    <submittedName>
        <fullName evidence="9">Peptide ABC transporter permease</fullName>
    </submittedName>
</protein>
<sequence>MSVLGARGVRGPLLFLAALTVAAVVGPALWSADPSAIGDVLATRLLPPGATDAGGAWHPLGTDRFGRDLLARTLVAARLSLAVGVAGSVLSGALGTALGAWAAWRGGVTDLAVTALADALLAVPRIVLLLVVAALWGPGAVTTVAVLAVTGWMGVARLVRAEVLGVRRRDFVDGARALGATDARLLWRHVVPNALGAALVATSLGVGNAILLESGLSFLGLGIQPPAPSWGNLIAGGRELIITAPWVALVPGLALVATVLACTRLGDAVRDRLAGETAGVRLPVERA</sequence>